<gene>
    <name evidence="1" type="primary">ORF13162</name>
</gene>
<name>A0A0B6Y678_9EUPU</name>
<evidence type="ECO:0000313" key="1">
    <source>
        <dbReference type="EMBL" id="CEK51336.1"/>
    </source>
</evidence>
<dbReference type="EMBL" id="HACG01004471">
    <property type="protein sequence ID" value="CEK51336.1"/>
    <property type="molecule type" value="Transcribed_RNA"/>
</dbReference>
<proteinExistence type="predicted"/>
<organism evidence="1">
    <name type="scientific">Arion vulgaris</name>
    <dbReference type="NCBI Taxonomy" id="1028688"/>
    <lineage>
        <taxon>Eukaryota</taxon>
        <taxon>Metazoa</taxon>
        <taxon>Spiralia</taxon>
        <taxon>Lophotrochozoa</taxon>
        <taxon>Mollusca</taxon>
        <taxon>Gastropoda</taxon>
        <taxon>Heterobranchia</taxon>
        <taxon>Euthyneura</taxon>
        <taxon>Panpulmonata</taxon>
        <taxon>Eupulmonata</taxon>
        <taxon>Stylommatophora</taxon>
        <taxon>Helicina</taxon>
        <taxon>Arionoidea</taxon>
        <taxon>Arionidae</taxon>
        <taxon>Arion</taxon>
    </lineage>
</organism>
<dbReference type="AlphaFoldDB" id="A0A0B6Y678"/>
<protein>
    <submittedName>
        <fullName evidence="1">Uncharacterized protein</fullName>
    </submittedName>
</protein>
<sequence>MVKSQYSPFFTHPAEDLYPDFLSIGKIQNPCCSKYLNDMPLRLLIEIGSNCGGALSA</sequence>
<reference evidence="1" key="1">
    <citation type="submission" date="2014-12" db="EMBL/GenBank/DDBJ databases">
        <title>Insight into the proteome of Arion vulgaris.</title>
        <authorList>
            <person name="Aradska J."/>
            <person name="Bulat T."/>
            <person name="Smidak R."/>
            <person name="Sarate P."/>
            <person name="Gangsoo J."/>
            <person name="Sialana F."/>
            <person name="Bilban M."/>
            <person name="Lubec G."/>
        </authorList>
    </citation>
    <scope>NUCLEOTIDE SEQUENCE</scope>
    <source>
        <tissue evidence="1">Skin</tissue>
    </source>
</reference>
<accession>A0A0B6Y678</accession>